<keyword evidence="1" id="KW-0812">Transmembrane</keyword>
<dbReference type="Gene3D" id="1.25.40.10">
    <property type="entry name" value="Tetratricopeptide repeat domain"/>
    <property type="match status" value="1"/>
</dbReference>
<dbReference type="InterPro" id="IPR011990">
    <property type="entry name" value="TPR-like_helical_dom_sf"/>
</dbReference>
<dbReference type="Proteomes" id="UP001597112">
    <property type="component" value="Unassembled WGS sequence"/>
</dbReference>
<organism evidence="2 3">
    <name type="scientific">Ohtaekwangia kribbensis</name>
    <dbReference type="NCBI Taxonomy" id="688913"/>
    <lineage>
        <taxon>Bacteria</taxon>
        <taxon>Pseudomonadati</taxon>
        <taxon>Bacteroidota</taxon>
        <taxon>Cytophagia</taxon>
        <taxon>Cytophagales</taxon>
        <taxon>Fulvivirgaceae</taxon>
        <taxon>Ohtaekwangia</taxon>
    </lineage>
</organism>
<dbReference type="SUPFAM" id="SSF48452">
    <property type="entry name" value="TPR-like"/>
    <property type="match status" value="1"/>
</dbReference>
<keyword evidence="1" id="KW-1133">Transmembrane helix</keyword>
<feature type="transmembrane region" description="Helical" evidence="1">
    <location>
        <begin position="28"/>
        <end position="45"/>
    </location>
</feature>
<evidence type="ECO:0008006" key="4">
    <source>
        <dbReference type="Google" id="ProtNLM"/>
    </source>
</evidence>
<evidence type="ECO:0000313" key="3">
    <source>
        <dbReference type="Proteomes" id="UP001597112"/>
    </source>
</evidence>
<accession>A0ABW3KB34</accession>
<keyword evidence="1" id="KW-0472">Membrane</keyword>
<comment type="caution">
    <text evidence="2">The sequence shown here is derived from an EMBL/GenBank/DDBJ whole genome shotgun (WGS) entry which is preliminary data.</text>
</comment>
<dbReference type="EMBL" id="JBHTKA010000015">
    <property type="protein sequence ID" value="MFD1003175.1"/>
    <property type="molecule type" value="Genomic_DNA"/>
</dbReference>
<protein>
    <recommendedName>
        <fullName evidence="4">Cardiolipin synthase N-terminal domain-containing protein</fullName>
    </recommendedName>
</protein>
<keyword evidence="3" id="KW-1185">Reference proteome</keyword>
<name>A0ABW3KB34_9BACT</name>
<evidence type="ECO:0000256" key="1">
    <source>
        <dbReference type="SAM" id="Phobius"/>
    </source>
</evidence>
<dbReference type="RefSeq" id="WP_377585475.1">
    <property type="nucleotide sequence ID" value="NZ_JBHTKA010000015.1"/>
</dbReference>
<gene>
    <name evidence="2" type="ORF">ACFQ21_27870</name>
</gene>
<proteinExistence type="predicted"/>
<sequence length="242" mass="28746">MIGFYTPLLALQAFCLYHAYRNHVEQRWYWFIIFFPGIGCAMYLYHNFYSRRSIETIAEGVKGVVNSNYKIEQLEKALRFSDNITNKTNLADAYVSYNRYDEALALYKECLTGFMADDPVIRIKILFTSFLNKDYEATVAYGDALESEKRFQKSEERAAYAWALHYTGKTEQAEKLFQQMDSTFTNYRQRIEYCKFLMAIGKPEELKSKLQEMSEELEHLKGPERKFYRHIAREIREMQTQK</sequence>
<dbReference type="PIRSF" id="PIRSF030959">
    <property type="entry name" value="UCP030959"/>
    <property type="match status" value="1"/>
</dbReference>
<dbReference type="InterPro" id="IPR014562">
    <property type="entry name" value="UCP030959_TPR_rpt-cont"/>
</dbReference>
<reference evidence="3" key="1">
    <citation type="journal article" date="2019" name="Int. J. Syst. Evol. Microbiol.">
        <title>The Global Catalogue of Microorganisms (GCM) 10K type strain sequencing project: providing services to taxonomists for standard genome sequencing and annotation.</title>
        <authorList>
            <consortium name="The Broad Institute Genomics Platform"/>
            <consortium name="The Broad Institute Genome Sequencing Center for Infectious Disease"/>
            <person name="Wu L."/>
            <person name="Ma J."/>
        </authorList>
    </citation>
    <scope>NUCLEOTIDE SEQUENCE [LARGE SCALE GENOMIC DNA]</scope>
    <source>
        <strain evidence="3">CCUG 58938</strain>
    </source>
</reference>
<evidence type="ECO:0000313" key="2">
    <source>
        <dbReference type="EMBL" id="MFD1003175.1"/>
    </source>
</evidence>